<dbReference type="GO" id="GO:0005886">
    <property type="term" value="C:plasma membrane"/>
    <property type="evidence" value="ECO:0007669"/>
    <property type="project" value="UniProtKB-SubCell"/>
</dbReference>
<evidence type="ECO:0000256" key="2">
    <source>
        <dbReference type="ARBA" id="ARBA00022475"/>
    </source>
</evidence>
<dbReference type="PANTHER" id="PTHR33908:SF11">
    <property type="entry name" value="MEMBRANE PROTEIN"/>
    <property type="match status" value="1"/>
</dbReference>
<dbReference type="InterPro" id="IPR038731">
    <property type="entry name" value="RgtA/B/C-like"/>
</dbReference>
<reference evidence="10 11" key="1">
    <citation type="submission" date="2016-10" db="EMBL/GenBank/DDBJ databases">
        <authorList>
            <person name="de Groot N.N."/>
        </authorList>
    </citation>
    <scope>NUCLEOTIDE SEQUENCE [LARGE SCALE GENOMIC DNA]</scope>
    <source>
        <strain evidence="10 11">DSM 21668</strain>
    </source>
</reference>
<dbReference type="GO" id="GO:0009103">
    <property type="term" value="P:lipopolysaccharide biosynthetic process"/>
    <property type="evidence" value="ECO:0007669"/>
    <property type="project" value="UniProtKB-ARBA"/>
</dbReference>
<dbReference type="Proteomes" id="UP000198901">
    <property type="component" value="Unassembled WGS sequence"/>
</dbReference>
<keyword evidence="2" id="KW-1003">Cell membrane</keyword>
<gene>
    <name evidence="10" type="ORF">SAMN04488090_3270</name>
</gene>
<feature type="transmembrane region" description="Helical" evidence="8">
    <location>
        <begin position="132"/>
        <end position="158"/>
    </location>
</feature>
<keyword evidence="11" id="KW-1185">Reference proteome</keyword>
<feature type="transmembrane region" description="Helical" evidence="8">
    <location>
        <begin position="340"/>
        <end position="359"/>
    </location>
</feature>
<keyword evidence="6 8" id="KW-1133">Transmembrane helix</keyword>
<dbReference type="OrthoDB" id="950157at2"/>
<evidence type="ECO:0000256" key="4">
    <source>
        <dbReference type="ARBA" id="ARBA00022679"/>
    </source>
</evidence>
<dbReference type="InterPro" id="IPR050297">
    <property type="entry name" value="LipidA_mod_glycosyltrf_83"/>
</dbReference>
<keyword evidence="3 10" id="KW-0328">Glycosyltransferase</keyword>
<evidence type="ECO:0000256" key="1">
    <source>
        <dbReference type="ARBA" id="ARBA00004651"/>
    </source>
</evidence>
<dbReference type="PANTHER" id="PTHR33908">
    <property type="entry name" value="MANNOSYLTRANSFERASE YKCB-RELATED"/>
    <property type="match status" value="1"/>
</dbReference>
<feature type="transmembrane region" description="Helical" evidence="8">
    <location>
        <begin position="204"/>
        <end position="223"/>
    </location>
</feature>
<dbReference type="GO" id="GO:0016763">
    <property type="term" value="F:pentosyltransferase activity"/>
    <property type="evidence" value="ECO:0007669"/>
    <property type="project" value="TreeGrafter"/>
</dbReference>
<evidence type="ECO:0000256" key="5">
    <source>
        <dbReference type="ARBA" id="ARBA00022692"/>
    </source>
</evidence>
<evidence type="ECO:0000256" key="3">
    <source>
        <dbReference type="ARBA" id="ARBA00022676"/>
    </source>
</evidence>
<dbReference type="EMBL" id="FNGS01000006">
    <property type="protein sequence ID" value="SDM38083.1"/>
    <property type="molecule type" value="Genomic_DNA"/>
</dbReference>
<keyword evidence="4 10" id="KW-0808">Transferase</keyword>
<evidence type="ECO:0000256" key="8">
    <source>
        <dbReference type="SAM" id="Phobius"/>
    </source>
</evidence>
<evidence type="ECO:0000256" key="6">
    <source>
        <dbReference type="ARBA" id="ARBA00022989"/>
    </source>
</evidence>
<feature type="transmembrane region" description="Helical" evidence="8">
    <location>
        <begin position="365"/>
        <end position="384"/>
    </location>
</feature>
<name>A0A1G9SRP4_9BACT</name>
<feature type="transmembrane region" description="Helical" evidence="8">
    <location>
        <begin position="12"/>
        <end position="32"/>
    </location>
</feature>
<dbReference type="Pfam" id="PF13231">
    <property type="entry name" value="PMT_2"/>
    <property type="match status" value="1"/>
</dbReference>
<keyword evidence="5 8" id="KW-0812">Transmembrane</keyword>
<feature type="transmembrane region" description="Helical" evidence="8">
    <location>
        <begin position="164"/>
        <end position="197"/>
    </location>
</feature>
<proteinExistence type="predicted"/>
<keyword evidence="7 8" id="KW-0472">Membrane</keyword>
<protein>
    <submittedName>
        <fullName evidence="10">Dolichyl-phosphate-mannose-protein mannosyltransferase</fullName>
    </submittedName>
</protein>
<dbReference type="STRING" id="563176.SAMN04488090_3270"/>
<feature type="domain" description="Glycosyltransferase RgtA/B/C/D-like" evidence="9">
    <location>
        <begin position="91"/>
        <end position="217"/>
    </location>
</feature>
<evidence type="ECO:0000259" key="9">
    <source>
        <dbReference type="Pfam" id="PF13231"/>
    </source>
</evidence>
<sequence>MPDLIRTERQRIGAWMVFSFLVEILFVCLFRPDQPFSPDYTPYNALTDTLAAGKGFTEKGRAFIFFPPGYVFYLFPLHRLADWLQVPRYEAVVWATLPLGVVNTLLIREFARSLFGSTTAEWSTLLWACYPFQLYLFVQPSSEIPFLTCFLASLALIAREKSGITTIMLAGVLLGLSCLIRPITLYLSIVLAVYLGFTRSFRSAVSFLLAFGLTLFPWEYYVYMLNGEWIPVQGKSILVIREGLLFGHPSYAGTPVPVPADVYRLMDQLSRTDYTYSSLRTVLLQAEPVALLKLVGLKLIRCWYGLWSGSRETATGWIQGILLVLAAYGFAQYSPKKSRGIVLCLLLIFFFWGTTFLIIPMLRYMIPAMPFVLIFAAMAMNKLLRRFR</sequence>
<evidence type="ECO:0000313" key="11">
    <source>
        <dbReference type="Proteomes" id="UP000198901"/>
    </source>
</evidence>
<feature type="transmembrane region" description="Helical" evidence="8">
    <location>
        <begin position="91"/>
        <end position="111"/>
    </location>
</feature>
<evidence type="ECO:0000313" key="10">
    <source>
        <dbReference type="EMBL" id="SDM38083.1"/>
    </source>
</evidence>
<accession>A0A1G9SRP4</accession>
<organism evidence="10 11">
    <name type="scientific">Siphonobacter aquaeclarae</name>
    <dbReference type="NCBI Taxonomy" id="563176"/>
    <lineage>
        <taxon>Bacteria</taxon>
        <taxon>Pseudomonadati</taxon>
        <taxon>Bacteroidota</taxon>
        <taxon>Cytophagia</taxon>
        <taxon>Cytophagales</taxon>
        <taxon>Cytophagaceae</taxon>
        <taxon>Siphonobacter</taxon>
    </lineage>
</organism>
<dbReference type="RefSeq" id="WP_093204531.1">
    <property type="nucleotide sequence ID" value="NZ_FNGS01000006.1"/>
</dbReference>
<comment type="subcellular location">
    <subcellularLocation>
        <location evidence="1">Cell membrane</location>
        <topology evidence="1">Multi-pass membrane protein</topology>
    </subcellularLocation>
</comment>
<evidence type="ECO:0000256" key="7">
    <source>
        <dbReference type="ARBA" id="ARBA00023136"/>
    </source>
</evidence>
<dbReference type="AlphaFoldDB" id="A0A1G9SRP4"/>